<dbReference type="AlphaFoldDB" id="A0A143BK49"/>
<keyword evidence="2 8" id="KW-0436">Ligase</keyword>
<protein>
    <recommendedName>
        <fullName evidence="8">Phosphoribosylformylglycinamidine synthase subunit PurQ</fullName>
        <shortName evidence="8">FGAM synthase</shortName>
        <ecNumber evidence="8">6.3.5.3</ecNumber>
    </recommendedName>
    <alternativeName>
        <fullName evidence="8">Formylglycinamide ribonucleotide amidotransferase subunit I</fullName>
        <shortName evidence="8">FGAR amidotransferase I</shortName>
        <shortName evidence="8">FGAR-AT I</shortName>
    </alternativeName>
    <alternativeName>
        <fullName evidence="8">Glutaminase PurQ</fullName>
        <ecNumber evidence="8">3.5.1.2</ecNumber>
    </alternativeName>
    <alternativeName>
        <fullName evidence="8">Phosphoribosylformylglycinamidine synthase subunit I</fullName>
    </alternativeName>
</protein>
<proteinExistence type="inferred from homology"/>
<comment type="catalytic activity">
    <reaction evidence="8">
        <text>L-glutamine + H2O = L-glutamate + NH4(+)</text>
        <dbReference type="Rhea" id="RHEA:15889"/>
        <dbReference type="ChEBI" id="CHEBI:15377"/>
        <dbReference type="ChEBI" id="CHEBI:28938"/>
        <dbReference type="ChEBI" id="CHEBI:29985"/>
        <dbReference type="ChEBI" id="CHEBI:58359"/>
        <dbReference type="EC" id="3.5.1.2"/>
    </reaction>
</comment>
<feature type="active site" description="Nucleophile" evidence="8">
    <location>
        <position position="86"/>
    </location>
</feature>
<keyword evidence="1 8" id="KW-0963">Cytoplasm</keyword>
<dbReference type="HAMAP" id="MF_00421">
    <property type="entry name" value="PurQ"/>
    <property type="match status" value="1"/>
</dbReference>
<comment type="subcellular location">
    <subcellularLocation>
        <location evidence="8">Cytoplasm</location>
    </subcellularLocation>
</comment>
<dbReference type="InterPro" id="IPR010075">
    <property type="entry name" value="PRibForGlyAmidine_synth_PurQ"/>
</dbReference>
<dbReference type="UniPathway" id="UPA00074">
    <property type="reaction ID" value="UER00128"/>
</dbReference>
<dbReference type="PROSITE" id="PS51273">
    <property type="entry name" value="GATASE_TYPE_1"/>
    <property type="match status" value="1"/>
</dbReference>
<dbReference type="Gene3D" id="3.40.50.880">
    <property type="match status" value="1"/>
</dbReference>
<dbReference type="GO" id="GO:0006189">
    <property type="term" value="P:'de novo' IMP biosynthetic process"/>
    <property type="evidence" value="ECO:0007669"/>
    <property type="project" value="UniProtKB-UniRule"/>
</dbReference>
<evidence type="ECO:0000313" key="9">
    <source>
        <dbReference type="EMBL" id="AMW04983.1"/>
    </source>
</evidence>
<evidence type="ECO:0000313" key="10">
    <source>
        <dbReference type="Proteomes" id="UP000076404"/>
    </source>
</evidence>
<dbReference type="eggNOG" id="COG0047">
    <property type="taxonomic scope" value="Bacteria"/>
</dbReference>
<accession>A0A143BK49</accession>
<dbReference type="PANTHER" id="PTHR47552:SF1">
    <property type="entry name" value="PHOSPHORIBOSYLFORMYLGLYCINAMIDINE SYNTHASE SUBUNIT PURQ"/>
    <property type="match status" value="1"/>
</dbReference>
<dbReference type="EC" id="3.5.1.2" evidence="8"/>
<dbReference type="PANTHER" id="PTHR47552">
    <property type="entry name" value="PHOSPHORIBOSYLFORMYLGLYCINAMIDINE SYNTHASE SUBUNIT PURQ"/>
    <property type="match status" value="1"/>
</dbReference>
<dbReference type="GO" id="GO:0004642">
    <property type="term" value="F:phosphoribosylformylglycinamidine synthase activity"/>
    <property type="evidence" value="ECO:0007669"/>
    <property type="project" value="UniProtKB-UniRule"/>
</dbReference>
<evidence type="ECO:0000256" key="6">
    <source>
        <dbReference type="ARBA" id="ARBA00022840"/>
    </source>
</evidence>
<dbReference type="NCBIfam" id="NF002957">
    <property type="entry name" value="PRK03619.1"/>
    <property type="match status" value="1"/>
</dbReference>
<keyword evidence="10" id="KW-1185">Reference proteome</keyword>
<gene>
    <name evidence="8" type="primary">purQ</name>
    <name evidence="9" type="ORF">GEMMAAP_09380</name>
</gene>
<feature type="active site" evidence="8">
    <location>
        <position position="205"/>
    </location>
</feature>
<dbReference type="SMART" id="SM01211">
    <property type="entry name" value="GATase_5"/>
    <property type="match status" value="1"/>
</dbReference>
<keyword evidence="4 8" id="KW-0658">Purine biosynthesis</keyword>
<evidence type="ECO:0000256" key="7">
    <source>
        <dbReference type="ARBA" id="ARBA00022962"/>
    </source>
</evidence>
<keyword evidence="3 8" id="KW-0547">Nucleotide-binding</keyword>
<sequence>MKAGIVRFPGSNCDEDAYHAVADVLGQEAVYLWHKDHDLQGVDLVILPGGFSYGDYLRAGAIARFSPIMQEVVQHAKRGGLVLGICNGFQIACEAGLLPGALLRNDTLRFVSAPVSLRVESIATAFTSQYHLGQVVSIPVAHGDGRYTADGDTLARLEGEGHVVFRYVTGEGEATTSANPNGSLRNIAGIVSAEGNVLGMMPHPERALETALGSTDGLPLFRSILESMLGGVPA</sequence>
<dbReference type="EC" id="6.3.5.3" evidence="8"/>
<comment type="function">
    <text evidence="8">Part of the phosphoribosylformylglycinamidine synthase complex involved in the purines biosynthetic pathway. Catalyzes the ATP-dependent conversion of formylglycinamide ribonucleotide (FGAR) and glutamine to yield formylglycinamidine ribonucleotide (FGAM) and glutamate. The FGAM synthase complex is composed of three subunits. PurQ produces an ammonia molecule by converting glutamine to glutamate. PurL transfers the ammonia molecule to FGAR to form FGAM in an ATP-dependent manner. PurS interacts with PurQ and PurL and is thought to assist in the transfer of the ammonia molecule from PurQ to PurL.</text>
</comment>
<reference evidence="9 10" key="2">
    <citation type="journal article" date="2016" name="Environ. Microbiol. Rep.">
        <title>Metagenomic evidence for the presence of phototrophic Gemmatimonadetes bacteria in diverse environments.</title>
        <authorList>
            <person name="Zeng Y."/>
            <person name="Baumbach J."/>
            <person name="Barbosa E.G."/>
            <person name="Azevedo V."/>
            <person name="Zhang C."/>
            <person name="Koblizek M."/>
        </authorList>
    </citation>
    <scope>NUCLEOTIDE SEQUENCE [LARGE SCALE GENOMIC DNA]</scope>
    <source>
        <strain evidence="9 10">AP64</strain>
    </source>
</reference>
<dbReference type="GO" id="GO:0005524">
    <property type="term" value="F:ATP binding"/>
    <property type="evidence" value="ECO:0007669"/>
    <property type="project" value="UniProtKB-KW"/>
</dbReference>
<dbReference type="KEGG" id="gph:GEMMAAP_09380"/>
<evidence type="ECO:0000256" key="2">
    <source>
        <dbReference type="ARBA" id="ARBA00022598"/>
    </source>
</evidence>
<feature type="active site" evidence="8">
    <location>
        <position position="203"/>
    </location>
</feature>
<dbReference type="Proteomes" id="UP000076404">
    <property type="component" value="Chromosome"/>
</dbReference>
<organism evidence="9 10">
    <name type="scientific">Gemmatimonas phototrophica</name>
    <dbReference type="NCBI Taxonomy" id="1379270"/>
    <lineage>
        <taxon>Bacteria</taxon>
        <taxon>Pseudomonadati</taxon>
        <taxon>Gemmatimonadota</taxon>
        <taxon>Gemmatimonadia</taxon>
        <taxon>Gemmatimonadales</taxon>
        <taxon>Gemmatimonadaceae</taxon>
        <taxon>Gemmatimonas</taxon>
    </lineage>
</organism>
<keyword evidence="6 8" id="KW-0067">ATP-binding</keyword>
<evidence type="ECO:0000256" key="4">
    <source>
        <dbReference type="ARBA" id="ARBA00022755"/>
    </source>
</evidence>
<dbReference type="Pfam" id="PF13507">
    <property type="entry name" value="GATase_5"/>
    <property type="match status" value="1"/>
</dbReference>
<evidence type="ECO:0000256" key="5">
    <source>
        <dbReference type="ARBA" id="ARBA00022801"/>
    </source>
</evidence>
<dbReference type="RefSeq" id="WP_026850748.1">
    <property type="nucleotide sequence ID" value="NZ_CP011454.1"/>
</dbReference>
<dbReference type="STRING" id="1379270.GEMMAAP_09380"/>
<dbReference type="NCBIfam" id="TIGR01737">
    <property type="entry name" value="FGAM_synth_I"/>
    <property type="match status" value="1"/>
</dbReference>
<dbReference type="SUPFAM" id="SSF52317">
    <property type="entry name" value="Class I glutamine amidotransferase-like"/>
    <property type="match status" value="1"/>
</dbReference>
<name>A0A143BK49_9BACT</name>
<evidence type="ECO:0000256" key="1">
    <source>
        <dbReference type="ARBA" id="ARBA00022490"/>
    </source>
</evidence>
<reference evidence="9 10" key="1">
    <citation type="journal article" date="2014" name="Proc. Natl. Acad. Sci. U.S.A.">
        <title>Functional type 2 photosynthetic reaction centers found in the rare bacterial phylum Gemmatimonadetes.</title>
        <authorList>
            <person name="Zeng Y."/>
            <person name="Feng F."/>
            <person name="Medova H."/>
            <person name="Dean J."/>
            <person name="Koblizek M."/>
        </authorList>
    </citation>
    <scope>NUCLEOTIDE SEQUENCE [LARGE SCALE GENOMIC DNA]</scope>
    <source>
        <strain evidence="9 10">AP64</strain>
    </source>
</reference>
<evidence type="ECO:0000256" key="3">
    <source>
        <dbReference type="ARBA" id="ARBA00022741"/>
    </source>
</evidence>
<dbReference type="CDD" id="cd01740">
    <property type="entry name" value="GATase1_FGAR_AT"/>
    <property type="match status" value="1"/>
</dbReference>
<dbReference type="GO" id="GO:0005737">
    <property type="term" value="C:cytoplasm"/>
    <property type="evidence" value="ECO:0007669"/>
    <property type="project" value="UniProtKB-SubCell"/>
</dbReference>
<dbReference type="PIRSF" id="PIRSF001586">
    <property type="entry name" value="FGAM_synth_I"/>
    <property type="match status" value="1"/>
</dbReference>
<comment type="subunit">
    <text evidence="8">Part of the FGAM synthase complex composed of 1 PurL, 1 PurQ and 2 PurS subunits.</text>
</comment>
<keyword evidence="7 8" id="KW-0315">Glutamine amidotransferase</keyword>
<keyword evidence="5 8" id="KW-0378">Hydrolase</keyword>
<dbReference type="EMBL" id="CP011454">
    <property type="protein sequence ID" value="AMW04983.1"/>
    <property type="molecule type" value="Genomic_DNA"/>
</dbReference>
<dbReference type="GO" id="GO:0004359">
    <property type="term" value="F:glutaminase activity"/>
    <property type="evidence" value="ECO:0007669"/>
    <property type="project" value="UniProtKB-EC"/>
</dbReference>
<evidence type="ECO:0000256" key="8">
    <source>
        <dbReference type="HAMAP-Rule" id="MF_00421"/>
    </source>
</evidence>
<dbReference type="OrthoDB" id="9804441at2"/>
<comment type="pathway">
    <text evidence="8">Purine metabolism; IMP biosynthesis via de novo pathway; 5-amino-1-(5-phospho-D-ribosyl)imidazole from N(2)-formyl-N(1)-(5-phospho-D-ribosyl)glycinamide: step 1/2.</text>
</comment>
<comment type="catalytic activity">
    <reaction evidence="8">
        <text>N(2)-formyl-N(1)-(5-phospho-beta-D-ribosyl)glycinamide + L-glutamine + ATP + H2O = 2-formamido-N(1)-(5-O-phospho-beta-D-ribosyl)acetamidine + L-glutamate + ADP + phosphate + H(+)</text>
        <dbReference type="Rhea" id="RHEA:17129"/>
        <dbReference type="ChEBI" id="CHEBI:15377"/>
        <dbReference type="ChEBI" id="CHEBI:15378"/>
        <dbReference type="ChEBI" id="CHEBI:29985"/>
        <dbReference type="ChEBI" id="CHEBI:30616"/>
        <dbReference type="ChEBI" id="CHEBI:43474"/>
        <dbReference type="ChEBI" id="CHEBI:58359"/>
        <dbReference type="ChEBI" id="CHEBI:147286"/>
        <dbReference type="ChEBI" id="CHEBI:147287"/>
        <dbReference type="ChEBI" id="CHEBI:456216"/>
        <dbReference type="EC" id="6.3.5.3"/>
    </reaction>
</comment>
<dbReference type="InterPro" id="IPR029062">
    <property type="entry name" value="Class_I_gatase-like"/>
</dbReference>